<dbReference type="EMBL" id="HE797709">
    <property type="protein sequence ID" value="CCM07234.1"/>
    <property type="molecule type" value="Genomic_DNA"/>
</dbReference>
<evidence type="ECO:0000313" key="1">
    <source>
        <dbReference type="EMBL" id="CCM07234.1"/>
    </source>
</evidence>
<protein>
    <submittedName>
        <fullName evidence="1">Uncharacterized protein</fullName>
    </submittedName>
</protein>
<name>J7S6P0_9APHY</name>
<keyword evidence="2" id="KW-1185">Reference proteome</keyword>
<gene>
    <name evidence="1" type="ORF">FIBRA_09579</name>
</gene>
<sequence>MLSLIERLAQRIVGTPNT</sequence>
<dbReference type="AlphaFoldDB" id="J7S6P0"/>
<dbReference type="HOGENOM" id="CLU_3430982_0_0_1"/>
<accession>J7S6P0</accession>
<proteinExistence type="predicted"/>
<dbReference type="Proteomes" id="UP000006352">
    <property type="component" value="Unassembled WGS sequence"/>
</dbReference>
<evidence type="ECO:0000313" key="2">
    <source>
        <dbReference type="Proteomes" id="UP000006352"/>
    </source>
</evidence>
<dbReference type="InParanoid" id="J7S6P0"/>
<organism evidence="1 2">
    <name type="scientific">Fibroporia radiculosa</name>
    <dbReference type="NCBI Taxonomy" id="599839"/>
    <lineage>
        <taxon>Eukaryota</taxon>
        <taxon>Fungi</taxon>
        <taxon>Dikarya</taxon>
        <taxon>Basidiomycota</taxon>
        <taxon>Agaricomycotina</taxon>
        <taxon>Agaricomycetes</taxon>
        <taxon>Polyporales</taxon>
        <taxon>Fibroporiaceae</taxon>
        <taxon>Fibroporia</taxon>
    </lineage>
</organism>
<reference evidence="1 2" key="1">
    <citation type="journal article" date="2012" name="Appl. Environ. Microbiol.">
        <title>Short-read sequencing for genomic analysis of the brown rot fungus Fibroporia radiculosa.</title>
        <authorList>
            <person name="Tang J.D."/>
            <person name="Perkins A.D."/>
            <person name="Sonstegard T.S."/>
            <person name="Schroeder S.G."/>
            <person name="Burgess S.C."/>
            <person name="Diehl S.V."/>
        </authorList>
    </citation>
    <scope>NUCLEOTIDE SEQUENCE [LARGE SCALE GENOMIC DNA]</scope>
    <source>
        <strain evidence="1 2">TFFH 294</strain>
    </source>
</reference>